<dbReference type="SUPFAM" id="SSF51182">
    <property type="entry name" value="RmlC-like cupins"/>
    <property type="match status" value="1"/>
</dbReference>
<dbReference type="InterPro" id="IPR013096">
    <property type="entry name" value="Cupin_2"/>
</dbReference>
<dbReference type="EMBL" id="UINC01000077">
    <property type="protein sequence ID" value="SUZ48632.1"/>
    <property type="molecule type" value="Genomic_DNA"/>
</dbReference>
<evidence type="ECO:0000313" key="3">
    <source>
        <dbReference type="EMBL" id="SUZ48632.1"/>
    </source>
</evidence>
<dbReference type="InterPro" id="IPR052538">
    <property type="entry name" value="Flavonoid_dioxygenase-like"/>
</dbReference>
<dbReference type="PANTHER" id="PTHR43346">
    <property type="entry name" value="LIGAND BINDING DOMAIN PROTEIN, PUTATIVE (AFU_ORTHOLOGUE AFUA_6G14370)-RELATED"/>
    <property type="match status" value="1"/>
</dbReference>
<dbReference type="InterPro" id="IPR014710">
    <property type="entry name" value="RmlC-like_jellyroll"/>
</dbReference>
<accession>A0A381N1Z0</accession>
<sequence length="112" mass="11462">MKGNAQGGSSTSGTQTNTLVGKDTGGEHLTVVSAGIDPGGGLALHIHPGYEEATLVVEGNIEAKLEGETRILGPGDVLLAPAGAKHTITNQSDKPAKVLAIYPTTYPERVFV</sequence>
<reference evidence="3" key="1">
    <citation type="submission" date="2018-05" db="EMBL/GenBank/DDBJ databases">
        <authorList>
            <person name="Lanie J.A."/>
            <person name="Ng W.-L."/>
            <person name="Kazmierczak K.M."/>
            <person name="Andrzejewski T.M."/>
            <person name="Davidsen T.M."/>
            <person name="Wayne K.J."/>
            <person name="Tettelin H."/>
            <person name="Glass J.I."/>
            <person name="Rusch D."/>
            <person name="Podicherti R."/>
            <person name="Tsui H.-C.T."/>
            <person name="Winkler M.E."/>
        </authorList>
    </citation>
    <scope>NUCLEOTIDE SEQUENCE</scope>
</reference>
<organism evidence="3">
    <name type="scientific">marine metagenome</name>
    <dbReference type="NCBI Taxonomy" id="408172"/>
    <lineage>
        <taxon>unclassified sequences</taxon>
        <taxon>metagenomes</taxon>
        <taxon>ecological metagenomes</taxon>
    </lineage>
</organism>
<name>A0A381N1Z0_9ZZZZ</name>
<evidence type="ECO:0000259" key="2">
    <source>
        <dbReference type="Pfam" id="PF07883"/>
    </source>
</evidence>
<proteinExistence type="predicted"/>
<dbReference type="InterPro" id="IPR011051">
    <property type="entry name" value="RmlC_Cupin_sf"/>
</dbReference>
<gene>
    <name evidence="3" type="ORF">METZ01_LOCUS1486</name>
</gene>
<dbReference type="Pfam" id="PF07883">
    <property type="entry name" value="Cupin_2"/>
    <property type="match status" value="1"/>
</dbReference>
<feature type="domain" description="Cupin type-2" evidence="2">
    <location>
        <begin position="36"/>
        <end position="102"/>
    </location>
</feature>
<feature type="compositionally biased region" description="Low complexity" evidence="1">
    <location>
        <begin position="7"/>
        <end position="16"/>
    </location>
</feature>
<feature type="region of interest" description="Disordered" evidence="1">
    <location>
        <begin position="1"/>
        <end position="24"/>
    </location>
</feature>
<dbReference type="AlphaFoldDB" id="A0A381N1Z0"/>
<protein>
    <recommendedName>
        <fullName evidence="2">Cupin type-2 domain-containing protein</fullName>
    </recommendedName>
</protein>
<dbReference type="Gene3D" id="2.60.120.10">
    <property type="entry name" value="Jelly Rolls"/>
    <property type="match status" value="1"/>
</dbReference>
<dbReference type="PANTHER" id="PTHR43346:SF1">
    <property type="entry name" value="QUERCETIN 2,3-DIOXYGENASE-RELATED"/>
    <property type="match status" value="1"/>
</dbReference>
<evidence type="ECO:0000256" key="1">
    <source>
        <dbReference type="SAM" id="MobiDB-lite"/>
    </source>
</evidence>